<dbReference type="OrthoDB" id="198447at2157"/>
<keyword evidence="3" id="KW-1185">Reference proteome</keyword>
<name>L9VZ32_9EURY</name>
<dbReference type="RefSeq" id="WP_006089369.1">
    <property type="nucleotide sequence ID" value="NZ_AOHW01000023.1"/>
</dbReference>
<dbReference type="InterPro" id="IPR019278">
    <property type="entry name" value="DICT_dom"/>
</dbReference>
<sequence>MSLSAYVDRYTRSNRSIVVYAPSPRPAVVDRLEAEIGVEEVEHRTLPDVTAESQAFLVVREDAAFVAAVDLDAIREFIEPPIHDPWDERLDETTYRRVVDIFESMLWHDLDRRRLLAVSREIENRAWRVGSGTLRVGFQRADALEKMVPVYNRLAAESGLEIHVYIDDEWDHPSIPGVTIHADAGDEIGSCWFLVFDGDGDELWNSALLATETDPGAFDGFWVDDTRRVAALERAVLESVE</sequence>
<evidence type="ECO:0000259" key="1">
    <source>
        <dbReference type="Pfam" id="PF10069"/>
    </source>
</evidence>
<comment type="caution">
    <text evidence="2">The sequence shown here is derived from an EMBL/GenBank/DDBJ whole genome shotgun (WGS) entry which is preliminary data.</text>
</comment>
<dbReference type="PATRIC" id="fig|1114856.3.peg.1619"/>
<accession>L9VZ32</accession>
<dbReference type="EMBL" id="AOHW01000023">
    <property type="protein sequence ID" value="ELY42276.1"/>
    <property type="molecule type" value="Genomic_DNA"/>
</dbReference>
<dbReference type="Pfam" id="PF10069">
    <property type="entry name" value="DICT"/>
    <property type="match status" value="1"/>
</dbReference>
<dbReference type="PIRSF" id="PIRSF030471">
    <property type="entry name" value="STR_Vng0742h_prd"/>
    <property type="match status" value="1"/>
</dbReference>
<organism evidence="2 3">
    <name type="scientific">Natronorubrum tibetense GA33</name>
    <dbReference type="NCBI Taxonomy" id="1114856"/>
    <lineage>
        <taxon>Archaea</taxon>
        <taxon>Methanobacteriati</taxon>
        <taxon>Methanobacteriota</taxon>
        <taxon>Stenosarchaea group</taxon>
        <taxon>Halobacteria</taxon>
        <taxon>Halobacteriales</taxon>
        <taxon>Natrialbaceae</taxon>
        <taxon>Natronorubrum</taxon>
    </lineage>
</organism>
<dbReference type="InterPro" id="IPR016954">
    <property type="entry name" value="Uncharacterised_Vng0742h"/>
</dbReference>
<evidence type="ECO:0000313" key="3">
    <source>
        <dbReference type="Proteomes" id="UP000011599"/>
    </source>
</evidence>
<dbReference type="AlphaFoldDB" id="L9VZ32"/>
<dbReference type="Proteomes" id="UP000011599">
    <property type="component" value="Unassembled WGS sequence"/>
</dbReference>
<proteinExistence type="predicted"/>
<evidence type="ECO:0000313" key="2">
    <source>
        <dbReference type="EMBL" id="ELY42276.1"/>
    </source>
</evidence>
<dbReference type="eggNOG" id="arCOG02909">
    <property type="taxonomic scope" value="Archaea"/>
</dbReference>
<protein>
    <submittedName>
        <fullName evidence="2">Sensor protein</fullName>
    </submittedName>
</protein>
<reference evidence="2 3" key="1">
    <citation type="journal article" date="2014" name="PLoS Genet.">
        <title>Phylogenetically driven sequencing of extremely halophilic archaea reveals strategies for static and dynamic osmo-response.</title>
        <authorList>
            <person name="Becker E.A."/>
            <person name="Seitzer P.M."/>
            <person name="Tritt A."/>
            <person name="Larsen D."/>
            <person name="Krusor M."/>
            <person name="Yao A.I."/>
            <person name="Wu D."/>
            <person name="Madern D."/>
            <person name="Eisen J.A."/>
            <person name="Darling A.E."/>
            <person name="Facciotti M.T."/>
        </authorList>
    </citation>
    <scope>NUCLEOTIDE SEQUENCE [LARGE SCALE GENOMIC DNA]</scope>
    <source>
        <strain evidence="2 3">GA33</strain>
    </source>
</reference>
<gene>
    <name evidence="2" type="ORF">C496_07753</name>
</gene>
<feature type="domain" description="DICT" evidence="1">
    <location>
        <begin position="112"/>
        <end position="211"/>
    </location>
</feature>